<reference evidence="12" key="1">
    <citation type="submission" date="2022-07" db="EMBL/GenBank/DDBJ databases">
        <title>Phylogenomic reconstructions and comparative analyses of Kickxellomycotina fungi.</title>
        <authorList>
            <person name="Reynolds N.K."/>
            <person name="Stajich J.E."/>
            <person name="Barry K."/>
            <person name="Grigoriev I.V."/>
            <person name="Crous P."/>
            <person name="Smith M.E."/>
        </authorList>
    </citation>
    <scope>NUCLEOTIDE SEQUENCE</scope>
    <source>
        <strain evidence="12">IMI 214461</strain>
    </source>
</reference>
<comment type="catalytic activity">
    <reaction evidence="11">
        <text>L-valine + 2-oxoglutarate = 3-methyl-2-oxobutanoate + L-glutamate</text>
        <dbReference type="Rhea" id="RHEA:24813"/>
        <dbReference type="ChEBI" id="CHEBI:11851"/>
        <dbReference type="ChEBI" id="CHEBI:16810"/>
        <dbReference type="ChEBI" id="CHEBI:29985"/>
        <dbReference type="ChEBI" id="CHEBI:57762"/>
        <dbReference type="EC" id="2.6.1.42"/>
    </reaction>
</comment>
<dbReference type="Proteomes" id="UP001150907">
    <property type="component" value="Unassembled WGS sequence"/>
</dbReference>
<dbReference type="EMBL" id="JANBQF010000338">
    <property type="protein sequence ID" value="KAJ2002066.1"/>
    <property type="molecule type" value="Genomic_DNA"/>
</dbReference>
<evidence type="ECO:0000256" key="8">
    <source>
        <dbReference type="PIRSR" id="PIRSR006468-1"/>
    </source>
</evidence>
<keyword evidence="4 11" id="KW-0028">Amino-acid biosynthesis</keyword>
<evidence type="ECO:0000256" key="4">
    <source>
        <dbReference type="ARBA" id="ARBA00022605"/>
    </source>
</evidence>
<dbReference type="PROSITE" id="PS00770">
    <property type="entry name" value="AA_TRANSFER_CLASS_4"/>
    <property type="match status" value="1"/>
</dbReference>
<dbReference type="NCBIfam" id="NF009897">
    <property type="entry name" value="PRK13357.1"/>
    <property type="match status" value="1"/>
</dbReference>
<dbReference type="PANTHER" id="PTHR11825:SF44">
    <property type="entry name" value="BRANCHED-CHAIN-AMINO-ACID AMINOTRANSFERASE"/>
    <property type="match status" value="1"/>
</dbReference>
<dbReference type="OrthoDB" id="1732691at2759"/>
<evidence type="ECO:0000256" key="10">
    <source>
        <dbReference type="RuleBase" id="RU004516"/>
    </source>
</evidence>
<keyword evidence="13" id="KW-1185">Reference proteome</keyword>
<keyword evidence="3 11" id="KW-0032">Aminotransferase</keyword>
<evidence type="ECO:0000256" key="6">
    <source>
        <dbReference type="ARBA" id="ARBA00022898"/>
    </source>
</evidence>
<dbReference type="CDD" id="cd01557">
    <property type="entry name" value="BCAT_beta_family"/>
    <property type="match status" value="1"/>
</dbReference>
<dbReference type="InterPro" id="IPR005786">
    <property type="entry name" value="B_amino_transII"/>
</dbReference>
<comment type="caution">
    <text evidence="12">The sequence shown here is derived from an EMBL/GenBank/DDBJ whole genome shotgun (WGS) entry which is preliminary data.</text>
</comment>
<dbReference type="NCBIfam" id="TIGR01123">
    <property type="entry name" value="ilvE_II"/>
    <property type="match status" value="1"/>
</dbReference>
<dbReference type="FunFam" id="3.20.10.10:FF:000004">
    <property type="entry name" value="Branched-chain-amino-acid aminotransferase"/>
    <property type="match status" value="1"/>
</dbReference>
<proteinExistence type="inferred from homology"/>
<keyword evidence="7 11" id="KW-0100">Branched-chain amino acid biosynthesis</keyword>
<evidence type="ECO:0000256" key="1">
    <source>
        <dbReference type="ARBA" id="ARBA00001933"/>
    </source>
</evidence>
<comment type="catalytic activity">
    <reaction evidence="11">
        <text>L-isoleucine + 2-oxoglutarate = (S)-3-methyl-2-oxopentanoate + L-glutamate</text>
        <dbReference type="Rhea" id="RHEA:24801"/>
        <dbReference type="ChEBI" id="CHEBI:16810"/>
        <dbReference type="ChEBI" id="CHEBI:29985"/>
        <dbReference type="ChEBI" id="CHEBI:35146"/>
        <dbReference type="ChEBI" id="CHEBI:58045"/>
        <dbReference type="EC" id="2.6.1.42"/>
    </reaction>
</comment>
<protein>
    <recommendedName>
        <fullName evidence="11">Branched-chain-amino-acid aminotransferase</fullName>
        <ecNumber evidence="11">2.6.1.42</ecNumber>
    </recommendedName>
</protein>
<evidence type="ECO:0000256" key="7">
    <source>
        <dbReference type="ARBA" id="ARBA00023304"/>
    </source>
</evidence>
<dbReference type="GO" id="GO:0009099">
    <property type="term" value="P:L-valine biosynthetic process"/>
    <property type="evidence" value="ECO:0007669"/>
    <property type="project" value="TreeGrafter"/>
</dbReference>
<evidence type="ECO:0000256" key="9">
    <source>
        <dbReference type="RuleBase" id="RU004106"/>
    </source>
</evidence>
<dbReference type="InterPro" id="IPR043132">
    <property type="entry name" value="BCAT-like_C"/>
</dbReference>
<comment type="catalytic activity">
    <reaction evidence="11">
        <text>L-leucine + 2-oxoglutarate = 4-methyl-2-oxopentanoate + L-glutamate</text>
        <dbReference type="Rhea" id="RHEA:18321"/>
        <dbReference type="ChEBI" id="CHEBI:16810"/>
        <dbReference type="ChEBI" id="CHEBI:17865"/>
        <dbReference type="ChEBI" id="CHEBI:29985"/>
        <dbReference type="ChEBI" id="CHEBI:57427"/>
        <dbReference type="EC" id="2.6.1.42"/>
    </reaction>
</comment>
<sequence>MTSLLRLTGLLGGGRAGAMSLCGRHLRTLHGTSRLAAAGSKVNMGSEFRAAALQKTLTTTPKALVPKEKLAFGHTFSDHMLTAEWTAKDGWGTPQIRAYGPLSLDPSCSVFHYAFECFEGLKAYRDAQGQVRLFRPDKNMERMNHSVERLYLPQFDGAQVIECIKELVRTDQRWVPEGRGYSLYIRPTMIATENTLGVHRANSALLYVITSPCGPYFPTGFKAVSLYCDETNVRAWPGGVGNRKMGANYAGSVGPQVEAEKRGYQQVLWTIGEDHELMEVGTMNLFILWRNEGGELELVTPPLDGTILPGVTRDSVLELVRGWGEFKVSERKINMKQIARASDEGRLLEIFGAGTACVVTPVNRIHFKGKDYKVPLDPADPGSQAGPVTGRIYQALMDIQYGVVPSKWSVLVD</sequence>
<dbReference type="PANTHER" id="PTHR11825">
    <property type="entry name" value="SUBGROUP IIII AMINOTRANSFERASE"/>
    <property type="match status" value="1"/>
</dbReference>
<comment type="similarity">
    <text evidence="2 9">Belongs to the class-IV pyridoxal-phosphate-dependent aminotransferase family.</text>
</comment>
<dbReference type="SUPFAM" id="SSF56752">
    <property type="entry name" value="D-aminoacid aminotransferase-like PLP-dependent enzymes"/>
    <property type="match status" value="1"/>
</dbReference>
<dbReference type="InterPro" id="IPR018300">
    <property type="entry name" value="Aminotrans_IV_CS"/>
</dbReference>
<dbReference type="PIRSF" id="PIRSF006468">
    <property type="entry name" value="BCAT1"/>
    <property type="match status" value="1"/>
</dbReference>
<dbReference type="GO" id="GO:0009098">
    <property type="term" value="P:L-leucine biosynthetic process"/>
    <property type="evidence" value="ECO:0007669"/>
    <property type="project" value="TreeGrafter"/>
</dbReference>
<evidence type="ECO:0000256" key="2">
    <source>
        <dbReference type="ARBA" id="ARBA00009320"/>
    </source>
</evidence>
<dbReference type="Gene3D" id="3.30.470.10">
    <property type="match status" value="1"/>
</dbReference>
<feature type="modified residue" description="N6-(pyridoxal phosphate)lysine" evidence="8">
    <location>
        <position position="244"/>
    </location>
</feature>
<evidence type="ECO:0000256" key="11">
    <source>
        <dbReference type="RuleBase" id="RU004517"/>
    </source>
</evidence>
<dbReference type="Gene3D" id="3.20.10.10">
    <property type="entry name" value="D-amino Acid Aminotransferase, subunit A, domain 2"/>
    <property type="match status" value="1"/>
</dbReference>
<dbReference type="GO" id="GO:0005739">
    <property type="term" value="C:mitochondrion"/>
    <property type="evidence" value="ECO:0007669"/>
    <property type="project" value="TreeGrafter"/>
</dbReference>
<dbReference type="Pfam" id="PF01063">
    <property type="entry name" value="Aminotran_4"/>
    <property type="match status" value="1"/>
</dbReference>
<keyword evidence="6 10" id="KW-0663">Pyridoxal phosphate</keyword>
<comment type="cofactor">
    <cofactor evidence="1 10">
        <name>pyridoxal 5'-phosphate</name>
        <dbReference type="ChEBI" id="CHEBI:597326"/>
    </cofactor>
</comment>
<keyword evidence="5 11" id="KW-0808">Transferase</keyword>
<dbReference type="AlphaFoldDB" id="A0A9W8BHC1"/>
<dbReference type="InterPro" id="IPR043131">
    <property type="entry name" value="BCAT-like_N"/>
</dbReference>
<organism evidence="12 13">
    <name type="scientific">Coemansia thaxteri</name>
    <dbReference type="NCBI Taxonomy" id="2663907"/>
    <lineage>
        <taxon>Eukaryota</taxon>
        <taxon>Fungi</taxon>
        <taxon>Fungi incertae sedis</taxon>
        <taxon>Zoopagomycota</taxon>
        <taxon>Kickxellomycotina</taxon>
        <taxon>Kickxellomycetes</taxon>
        <taxon>Kickxellales</taxon>
        <taxon>Kickxellaceae</taxon>
        <taxon>Coemansia</taxon>
    </lineage>
</organism>
<evidence type="ECO:0000313" key="13">
    <source>
        <dbReference type="Proteomes" id="UP001150907"/>
    </source>
</evidence>
<dbReference type="InterPro" id="IPR001544">
    <property type="entry name" value="Aminotrans_IV"/>
</dbReference>
<dbReference type="EC" id="2.6.1.42" evidence="11"/>
<gene>
    <name evidence="12" type="primary">BAT2_2</name>
    <name evidence="12" type="ORF">H4R26_003801</name>
</gene>
<evidence type="ECO:0000256" key="5">
    <source>
        <dbReference type="ARBA" id="ARBA00022679"/>
    </source>
</evidence>
<name>A0A9W8BHC1_9FUNG</name>
<evidence type="ECO:0000313" key="12">
    <source>
        <dbReference type="EMBL" id="KAJ2002066.1"/>
    </source>
</evidence>
<dbReference type="FunFam" id="3.30.470.10:FF:000005">
    <property type="entry name" value="Branched-chain-amino-acid aminotransferase"/>
    <property type="match status" value="1"/>
</dbReference>
<evidence type="ECO:0000256" key="3">
    <source>
        <dbReference type="ARBA" id="ARBA00022576"/>
    </source>
</evidence>
<dbReference type="InterPro" id="IPR036038">
    <property type="entry name" value="Aminotransferase-like"/>
</dbReference>
<accession>A0A9W8BHC1</accession>
<dbReference type="GO" id="GO:0004084">
    <property type="term" value="F:branched-chain-amino-acid transaminase activity"/>
    <property type="evidence" value="ECO:0007669"/>
    <property type="project" value="UniProtKB-EC"/>
</dbReference>
<dbReference type="InterPro" id="IPR033939">
    <property type="entry name" value="BCAT_family"/>
</dbReference>